<sequence length="64" mass="7271">MKKNHIVIAITCLFFAGAIVGLGLMEDNNETEPIVKTQTNDLPNKKLYGFIFYEEPASYISYQK</sequence>
<evidence type="ECO:0000313" key="2">
    <source>
        <dbReference type="Proteomes" id="UP001260980"/>
    </source>
</evidence>
<gene>
    <name evidence="1" type="ORF">RQP52_05630</name>
</gene>
<evidence type="ECO:0000313" key="1">
    <source>
        <dbReference type="EMBL" id="MDU0200562.1"/>
    </source>
</evidence>
<dbReference type="RefSeq" id="WP_315949980.1">
    <property type="nucleotide sequence ID" value="NZ_JAWCUD010000001.1"/>
</dbReference>
<comment type="caution">
    <text evidence="1">The sequence shown here is derived from an EMBL/GenBank/DDBJ whole genome shotgun (WGS) entry which is preliminary data.</text>
</comment>
<accession>A0ABU3R9K6</accession>
<dbReference type="EMBL" id="JAWCUD010000001">
    <property type="protein sequence ID" value="MDU0200562.1"/>
    <property type="molecule type" value="Genomic_DNA"/>
</dbReference>
<protein>
    <submittedName>
        <fullName evidence="1">Uncharacterized protein</fullName>
    </submittedName>
</protein>
<organism evidence="1 2">
    <name type="scientific">Paenibacillus violae</name>
    <dbReference type="NCBI Taxonomy" id="3077234"/>
    <lineage>
        <taxon>Bacteria</taxon>
        <taxon>Bacillati</taxon>
        <taxon>Bacillota</taxon>
        <taxon>Bacilli</taxon>
        <taxon>Bacillales</taxon>
        <taxon>Paenibacillaceae</taxon>
        <taxon>Paenibacillus</taxon>
    </lineage>
</organism>
<name>A0ABU3R9K6_9BACL</name>
<proteinExistence type="predicted"/>
<keyword evidence="2" id="KW-1185">Reference proteome</keyword>
<dbReference type="Proteomes" id="UP001260980">
    <property type="component" value="Unassembled WGS sequence"/>
</dbReference>
<reference evidence="1 2" key="1">
    <citation type="submission" date="2023-10" db="EMBL/GenBank/DDBJ databases">
        <title>Paenibacillus strain PFR10 Genome sequencing and assembly.</title>
        <authorList>
            <person name="Kim I."/>
        </authorList>
    </citation>
    <scope>NUCLEOTIDE SEQUENCE [LARGE SCALE GENOMIC DNA]</scope>
    <source>
        <strain evidence="1 2">PFR10</strain>
    </source>
</reference>